<evidence type="ECO:0000313" key="3">
    <source>
        <dbReference type="Proteomes" id="UP001066276"/>
    </source>
</evidence>
<proteinExistence type="predicted"/>
<sequence length="153" mass="16875">MSRGRVCACKESVKATRSQILTYLAGITVGGTGRKGTLLAQRAGCLDVVGKQRSVVGAYTEGDTGRLMETCTLEPTEQKVEEKCFFPHKGTNKMVQEQTIKELKQYTDILTDNRRRSLTSEGDRSGTERVNTEYETEDDQLPVVTPATSEHLG</sequence>
<evidence type="ECO:0000256" key="1">
    <source>
        <dbReference type="SAM" id="MobiDB-lite"/>
    </source>
</evidence>
<dbReference type="AlphaFoldDB" id="A0AAV7TVX0"/>
<keyword evidence="3" id="KW-1185">Reference proteome</keyword>
<dbReference type="Proteomes" id="UP001066276">
    <property type="component" value="Chromosome 3_2"/>
</dbReference>
<protein>
    <submittedName>
        <fullName evidence="2">Uncharacterized protein</fullName>
    </submittedName>
</protein>
<gene>
    <name evidence="2" type="ORF">NDU88_005632</name>
</gene>
<accession>A0AAV7TVX0</accession>
<feature type="compositionally biased region" description="Basic and acidic residues" evidence="1">
    <location>
        <begin position="121"/>
        <end position="132"/>
    </location>
</feature>
<organism evidence="2 3">
    <name type="scientific">Pleurodeles waltl</name>
    <name type="common">Iberian ribbed newt</name>
    <dbReference type="NCBI Taxonomy" id="8319"/>
    <lineage>
        <taxon>Eukaryota</taxon>
        <taxon>Metazoa</taxon>
        <taxon>Chordata</taxon>
        <taxon>Craniata</taxon>
        <taxon>Vertebrata</taxon>
        <taxon>Euteleostomi</taxon>
        <taxon>Amphibia</taxon>
        <taxon>Batrachia</taxon>
        <taxon>Caudata</taxon>
        <taxon>Salamandroidea</taxon>
        <taxon>Salamandridae</taxon>
        <taxon>Pleurodelinae</taxon>
        <taxon>Pleurodeles</taxon>
    </lineage>
</organism>
<comment type="caution">
    <text evidence="2">The sequence shown here is derived from an EMBL/GenBank/DDBJ whole genome shotgun (WGS) entry which is preliminary data.</text>
</comment>
<feature type="region of interest" description="Disordered" evidence="1">
    <location>
        <begin position="113"/>
        <end position="153"/>
    </location>
</feature>
<reference evidence="2" key="1">
    <citation type="journal article" date="2022" name="bioRxiv">
        <title>Sequencing and chromosome-scale assembly of the giantPleurodeles waltlgenome.</title>
        <authorList>
            <person name="Brown T."/>
            <person name="Elewa A."/>
            <person name="Iarovenko S."/>
            <person name="Subramanian E."/>
            <person name="Araus A.J."/>
            <person name="Petzold A."/>
            <person name="Susuki M."/>
            <person name="Suzuki K.-i.T."/>
            <person name="Hayashi T."/>
            <person name="Toyoda A."/>
            <person name="Oliveira C."/>
            <person name="Osipova E."/>
            <person name="Leigh N.D."/>
            <person name="Simon A."/>
            <person name="Yun M.H."/>
        </authorList>
    </citation>
    <scope>NUCLEOTIDE SEQUENCE</scope>
    <source>
        <strain evidence="2">20211129_DDA</strain>
        <tissue evidence="2">Liver</tissue>
    </source>
</reference>
<evidence type="ECO:0000313" key="2">
    <source>
        <dbReference type="EMBL" id="KAJ1180411.1"/>
    </source>
</evidence>
<dbReference type="EMBL" id="JANPWB010000006">
    <property type="protein sequence ID" value="KAJ1180411.1"/>
    <property type="molecule type" value="Genomic_DNA"/>
</dbReference>
<name>A0AAV7TVX0_PLEWA</name>